<name>A0A251QD51_PRUPE</name>
<dbReference type="PANTHER" id="PTHR47939">
    <property type="entry name" value="MEMBRANE-ASSOCIATED SALT-INDUCIBLE PROTEIN-LIKE"/>
    <property type="match status" value="1"/>
</dbReference>
<dbReference type="GO" id="GO:0006397">
    <property type="term" value="P:mRNA processing"/>
    <property type="evidence" value="ECO:0000318"/>
    <property type="project" value="GO_Central"/>
</dbReference>
<feature type="repeat" description="PPR" evidence="3">
    <location>
        <begin position="257"/>
        <end position="291"/>
    </location>
</feature>
<dbReference type="GO" id="GO:0005737">
    <property type="term" value="C:cytoplasm"/>
    <property type="evidence" value="ECO:0000318"/>
    <property type="project" value="GO_Central"/>
</dbReference>
<reference evidence="4 5" key="1">
    <citation type="journal article" date="2013" name="Nat. Genet.">
        <title>The high-quality draft genome of peach (Prunus persica) identifies unique patterns of genetic diversity, domestication and genome evolution.</title>
        <authorList>
            <consortium name="International Peach Genome Initiative"/>
            <person name="Verde I."/>
            <person name="Abbott A.G."/>
            <person name="Scalabrin S."/>
            <person name="Jung S."/>
            <person name="Shu S."/>
            <person name="Marroni F."/>
            <person name="Zhebentyayeva T."/>
            <person name="Dettori M.T."/>
            <person name="Grimwood J."/>
            <person name="Cattonaro F."/>
            <person name="Zuccolo A."/>
            <person name="Rossini L."/>
            <person name="Jenkins J."/>
            <person name="Vendramin E."/>
            <person name="Meisel L.A."/>
            <person name="Decroocq V."/>
            <person name="Sosinski B."/>
            <person name="Prochnik S."/>
            <person name="Mitros T."/>
            <person name="Policriti A."/>
            <person name="Cipriani G."/>
            <person name="Dondini L."/>
            <person name="Ficklin S."/>
            <person name="Goodstein D.M."/>
            <person name="Xuan P."/>
            <person name="Del Fabbro C."/>
            <person name="Aramini V."/>
            <person name="Copetti D."/>
            <person name="Gonzalez S."/>
            <person name="Horner D.S."/>
            <person name="Falchi R."/>
            <person name="Lucas S."/>
            <person name="Mica E."/>
            <person name="Maldonado J."/>
            <person name="Lazzari B."/>
            <person name="Bielenberg D."/>
            <person name="Pirona R."/>
            <person name="Miculan M."/>
            <person name="Barakat A."/>
            <person name="Testolin R."/>
            <person name="Stella A."/>
            <person name="Tartarini S."/>
            <person name="Tonutti P."/>
            <person name="Arus P."/>
            <person name="Orellana A."/>
            <person name="Wells C."/>
            <person name="Main D."/>
            <person name="Vizzotto G."/>
            <person name="Silva H."/>
            <person name="Salamini F."/>
            <person name="Schmutz J."/>
            <person name="Morgante M."/>
            <person name="Rokhsar D.S."/>
        </authorList>
    </citation>
    <scope>NUCLEOTIDE SEQUENCE [LARGE SCALE GENOMIC DNA]</scope>
    <source>
        <strain evidence="5">cv. Nemared</strain>
    </source>
</reference>
<dbReference type="GO" id="GO:0003729">
    <property type="term" value="F:mRNA binding"/>
    <property type="evidence" value="ECO:0000318"/>
    <property type="project" value="GO_Central"/>
</dbReference>
<dbReference type="PANTHER" id="PTHR47939:SF13">
    <property type="entry name" value="OS03G0201400 PROTEIN"/>
    <property type="match status" value="1"/>
</dbReference>
<dbReference type="Gramene" id="ONI21718">
    <property type="protein sequence ID" value="ONI21718"/>
    <property type="gene ID" value="PRUPE_2G083800"/>
</dbReference>
<proteinExistence type="inferred from homology"/>
<dbReference type="InterPro" id="IPR050667">
    <property type="entry name" value="PPR-containing_protein"/>
</dbReference>
<dbReference type="Proteomes" id="UP000006882">
    <property type="component" value="Chromosome G2"/>
</dbReference>
<feature type="repeat" description="PPR" evidence="3">
    <location>
        <begin position="222"/>
        <end position="256"/>
    </location>
</feature>
<evidence type="ECO:0000256" key="3">
    <source>
        <dbReference type="PROSITE-ProRule" id="PRU00708"/>
    </source>
</evidence>
<protein>
    <recommendedName>
        <fullName evidence="6">Pentacotripeptide-repeat region of PRORP domain-containing protein</fullName>
    </recommendedName>
</protein>
<dbReference type="Pfam" id="PF13041">
    <property type="entry name" value="PPR_2"/>
    <property type="match status" value="2"/>
</dbReference>
<dbReference type="NCBIfam" id="TIGR00756">
    <property type="entry name" value="PPR"/>
    <property type="match status" value="2"/>
</dbReference>
<feature type="repeat" description="PPR" evidence="3">
    <location>
        <begin position="163"/>
        <end position="197"/>
    </location>
</feature>
<sequence length="303" mass="34878">MNCISLFAIKKISCYVVVAQKLSDGCSGGNKVGSGNEFIEEPLKRIWRSSDLDSMLDEKENVYEYENHPWEYFSLRQSSRCEDSYHKGPAKKVVERFVKSKTFNYRPFKQSYNAILHSLLLVKQHKLIEWVYQQMWIDGHWGDKPLAALNLLNHMKEMGFDPSVLHFTTLIDGLSRAENLDACKNFFDEMIKHECFPDVVCYTLEKAQGVFDEMITNGQLLNVFTYNAMICGVCMAGKLEEACFMLKDMESRGCNPNFTVYSTLVSYLQNAGKLAEALEVITYMMEKGQCVHLLSKFKGYRRS</sequence>
<evidence type="ECO:0000313" key="4">
    <source>
        <dbReference type="EMBL" id="ONI21718.1"/>
    </source>
</evidence>
<evidence type="ECO:0000256" key="2">
    <source>
        <dbReference type="ARBA" id="ARBA00022737"/>
    </source>
</evidence>
<gene>
    <name evidence="4" type="ORF">PRUPE_2G083800</name>
</gene>
<comment type="similarity">
    <text evidence="1">Belongs to the PPR family. P subfamily.</text>
</comment>
<organism evidence="4 5">
    <name type="scientific">Prunus persica</name>
    <name type="common">Peach</name>
    <name type="synonym">Amygdalus persica</name>
    <dbReference type="NCBI Taxonomy" id="3760"/>
    <lineage>
        <taxon>Eukaryota</taxon>
        <taxon>Viridiplantae</taxon>
        <taxon>Streptophyta</taxon>
        <taxon>Embryophyta</taxon>
        <taxon>Tracheophyta</taxon>
        <taxon>Spermatophyta</taxon>
        <taxon>Magnoliopsida</taxon>
        <taxon>eudicotyledons</taxon>
        <taxon>Gunneridae</taxon>
        <taxon>Pentapetalae</taxon>
        <taxon>rosids</taxon>
        <taxon>fabids</taxon>
        <taxon>Rosales</taxon>
        <taxon>Rosaceae</taxon>
        <taxon>Amygdaloideae</taxon>
        <taxon>Amygdaleae</taxon>
        <taxon>Prunus</taxon>
    </lineage>
</organism>
<dbReference type="PROSITE" id="PS51375">
    <property type="entry name" value="PPR"/>
    <property type="match status" value="3"/>
</dbReference>
<dbReference type="AlphaFoldDB" id="A0A251QD51"/>
<dbReference type="Gene3D" id="1.25.40.10">
    <property type="entry name" value="Tetratricopeptide repeat domain"/>
    <property type="match status" value="2"/>
</dbReference>
<dbReference type="eggNOG" id="KOG4197">
    <property type="taxonomic scope" value="Eukaryota"/>
</dbReference>
<evidence type="ECO:0000256" key="1">
    <source>
        <dbReference type="ARBA" id="ARBA00007626"/>
    </source>
</evidence>
<evidence type="ECO:0000313" key="5">
    <source>
        <dbReference type="Proteomes" id="UP000006882"/>
    </source>
</evidence>
<keyword evidence="2" id="KW-0677">Repeat</keyword>
<dbReference type="EMBL" id="CM007652">
    <property type="protein sequence ID" value="ONI21718.1"/>
    <property type="molecule type" value="Genomic_DNA"/>
</dbReference>
<evidence type="ECO:0008006" key="6">
    <source>
        <dbReference type="Google" id="ProtNLM"/>
    </source>
</evidence>
<keyword evidence="5" id="KW-1185">Reference proteome</keyword>
<accession>A0A251QD51</accession>
<dbReference type="InterPro" id="IPR011990">
    <property type="entry name" value="TPR-like_helical_dom_sf"/>
</dbReference>
<dbReference type="InterPro" id="IPR002885">
    <property type="entry name" value="PPR_rpt"/>
</dbReference>